<dbReference type="OrthoDB" id="7614910at2"/>
<dbReference type="AlphaFoldDB" id="A0A4Y3WMM1"/>
<dbReference type="PANTHER" id="PTHR37539:SF1">
    <property type="entry name" value="ER-BOUND OXYGENASE MPAB_MPAB'_RUBBER OXYGENASE CATALYTIC DOMAIN-CONTAINING PROTEIN"/>
    <property type="match status" value="1"/>
</dbReference>
<feature type="domain" description="ER-bound oxygenase mpaB/mpaB'/Rubber oxygenase catalytic" evidence="2">
    <location>
        <begin position="118"/>
        <end position="345"/>
    </location>
</feature>
<accession>A0A4Y3WMM1</accession>
<name>A0A4Y3WMM1_9PSEU</name>
<dbReference type="PANTHER" id="PTHR37539">
    <property type="entry name" value="SECRETED PROTEIN-RELATED"/>
    <property type="match status" value="1"/>
</dbReference>
<organism evidence="3 4">
    <name type="scientific">Pseudonocardia hydrocarbonoxydans</name>
    <dbReference type="NCBI Taxonomy" id="76726"/>
    <lineage>
        <taxon>Bacteria</taxon>
        <taxon>Bacillati</taxon>
        <taxon>Actinomycetota</taxon>
        <taxon>Actinomycetes</taxon>
        <taxon>Pseudonocardiales</taxon>
        <taxon>Pseudonocardiaceae</taxon>
        <taxon>Pseudonocardia</taxon>
    </lineage>
</organism>
<protein>
    <recommendedName>
        <fullName evidence="2">ER-bound oxygenase mpaB/mpaB'/Rubber oxygenase catalytic domain-containing protein</fullName>
    </recommendedName>
</protein>
<evidence type="ECO:0000259" key="2">
    <source>
        <dbReference type="Pfam" id="PF09995"/>
    </source>
</evidence>
<sequence length="393" mass="42478">MTTTTTWPSGRSRHSAVLAQFGEGRADLMGWALTTGDPLADAVVTEMHEIGMARARPILARGISEGLDSLDAPPPAIAAFLTATETPPAYVDDTLLDSLSLPYFSSPTPVHIISLSAGALVRVYESPSIATVLATTGRLVDRAERRLVETGTWLTGAMLPGSLRRGERGYVDTLNVRMLHAHMRRLALDRGYDSSVDGVPVNQADLVRTWMDFTLTAYRAEELLGFDLTGPELAGLYRYWWYLGHLLGIDARLIEGIIDHDGARRVDDLVQAVTGPATEESARLADATLDSVASLLQEFLRVPPRLTRPVLDAITHRIHGPRMCRDLGIPASAPGTALLTPAVAAVAADRRRRRASPRRWDATIAANVAAERERSAAPGEPTAFDRGATGSHD</sequence>
<comment type="caution">
    <text evidence="3">The sequence shown here is derived from an EMBL/GenBank/DDBJ whole genome shotgun (WGS) entry which is preliminary data.</text>
</comment>
<feature type="region of interest" description="Disordered" evidence="1">
    <location>
        <begin position="369"/>
        <end position="393"/>
    </location>
</feature>
<evidence type="ECO:0000256" key="1">
    <source>
        <dbReference type="SAM" id="MobiDB-lite"/>
    </source>
</evidence>
<evidence type="ECO:0000313" key="3">
    <source>
        <dbReference type="EMBL" id="GEC20014.1"/>
    </source>
</evidence>
<dbReference type="Proteomes" id="UP000320338">
    <property type="component" value="Unassembled WGS sequence"/>
</dbReference>
<proteinExistence type="predicted"/>
<reference evidence="3 4" key="1">
    <citation type="submission" date="2019-06" db="EMBL/GenBank/DDBJ databases">
        <title>Whole genome shotgun sequence of Pseudonocardia hydrocarbonoxydans NBRC 14498.</title>
        <authorList>
            <person name="Hosoyama A."/>
            <person name="Uohara A."/>
            <person name="Ohji S."/>
            <person name="Ichikawa N."/>
        </authorList>
    </citation>
    <scope>NUCLEOTIDE SEQUENCE [LARGE SCALE GENOMIC DNA]</scope>
    <source>
        <strain evidence="3 4">NBRC 14498</strain>
    </source>
</reference>
<gene>
    <name evidence="3" type="ORF">PHY01_22970</name>
</gene>
<evidence type="ECO:0000313" key="4">
    <source>
        <dbReference type="Proteomes" id="UP000320338"/>
    </source>
</evidence>
<dbReference type="RefSeq" id="WP_141278561.1">
    <property type="nucleotide sequence ID" value="NZ_BAAARZ010000019.1"/>
</dbReference>
<dbReference type="InterPro" id="IPR037473">
    <property type="entry name" value="Lcp-like"/>
</dbReference>
<keyword evidence="4" id="KW-1185">Reference proteome</keyword>
<dbReference type="Pfam" id="PF09995">
    <property type="entry name" value="MPAB_Lcp_cat"/>
    <property type="match status" value="1"/>
</dbReference>
<dbReference type="InterPro" id="IPR018713">
    <property type="entry name" value="MPAB/Lcp_cat_dom"/>
</dbReference>
<dbReference type="GO" id="GO:0016491">
    <property type="term" value="F:oxidoreductase activity"/>
    <property type="evidence" value="ECO:0007669"/>
    <property type="project" value="InterPro"/>
</dbReference>
<dbReference type="EMBL" id="BJNG01000017">
    <property type="protein sequence ID" value="GEC20014.1"/>
    <property type="molecule type" value="Genomic_DNA"/>
</dbReference>